<proteinExistence type="predicted"/>
<dbReference type="STRING" id="1906745.BKG94_08475"/>
<protein>
    <submittedName>
        <fullName evidence="1">Uncharacterized protein</fullName>
    </submittedName>
</protein>
<evidence type="ECO:0000313" key="1">
    <source>
        <dbReference type="EMBL" id="OOF83316.1"/>
    </source>
</evidence>
<name>A0A1V3L062_9PAST</name>
<comment type="caution">
    <text evidence="1">The sequence shown here is derived from an EMBL/GenBank/DDBJ whole genome shotgun (WGS) entry which is preliminary data.</text>
</comment>
<dbReference type="Proteomes" id="UP000189549">
    <property type="component" value="Unassembled WGS sequence"/>
</dbReference>
<sequence length="80" mass="9456">MPTSYQIINNVVQNKITILKEEARFLTEQNATLLLHYTKRTIDKSMKRIIAENPDYEISYQCEINAVILHIRPKTHNKEK</sequence>
<reference evidence="1 2" key="1">
    <citation type="submission" date="2016-10" db="EMBL/GenBank/DDBJ databases">
        <title>Rodentibacter gen. nov. and new species.</title>
        <authorList>
            <person name="Christensen H."/>
        </authorList>
    </citation>
    <scope>NUCLEOTIDE SEQUENCE [LARGE SCALE GENOMIC DNA]</scope>
    <source>
        <strain evidence="1 2">Ppn157</strain>
    </source>
</reference>
<gene>
    <name evidence="1" type="ORF">BKG93_10470</name>
</gene>
<dbReference type="EMBL" id="MLAH01000068">
    <property type="protein sequence ID" value="OOF83316.1"/>
    <property type="molecule type" value="Genomic_DNA"/>
</dbReference>
<evidence type="ECO:0000313" key="2">
    <source>
        <dbReference type="Proteomes" id="UP000189549"/>
    </source>
</evidence>
<organism evidence="1 2">
    <name type="scientific">Rodentibacter ratti</name>
    <dbReference type="NCBI Taxonomy" id="1906745"/>
    <lineage>
        <taxon>Bacteria</taxon>
        <taxon>Pseudomonadati</taxon>
        <taxon>Pseudomonadota</taxon>
        <taxon>Gammaproteobacteria</taxon>
        <taxon>Pasteurellales</taxon>
        <taxon>Pasteurellaceae</taxon>
        <taxon>Rodentibacter</taxon>
    </lineage>
</organism>
<accession>A0A1V3L062</accession>
<dbReference type="AlphaFoldDB" id="A0A1V3L062"/>